<dbReference type="EMBL" id="AP014648">
    <property type="protein sequence ID" value="BAQ17474.1"/>
    <property type="molecule type" value="Genomic_DNA"/>
</dbReference>
<sequence length="83" mass="9649">MSKPSEAQSEAMRGLIDWCQESRDTMKRLLQQMKDGQIKFGEVRDGRRVDTTPEDIADLERKIATLDESLPKWRTQLDGRKAR</sequence>
<gene>
    <name evidence="1" type="ORF">GL4_2027</name>
</gene>
<accession>A0A0A8K643</accession>
<dbReference type="HOGENOM" id="CLU_2538659_0_0_5"/>
<keyword evidence="2" id="KW-1185">Reference proteome</keyword>
<proteinExistence type="predicted"/>
<dbReference type="STRING" id="1384459.GL4_2027"/>
<organism evidence="1 2">
    <name type="scientific">Methyloceanibacter caenitepidi</name>
    <dbReference type="NCBI Taxonomy" id="1384459"/>
    <lineage>
        <taxon>Bacteria</taxon>
        <taxon>Pseudomonadati</taxon>
        <taxon>Pseudomonadota</taxon>
        <taxon>Alphaproteobacteria</taxon>
        <taxon>Hyphomicrobiales</taxon>
        <taxon>Hyphomicrobiaceae</taxon>
        <taxon>Methyloceanibacter</taxon>
    </lineage>
</organism>
<name>A0A0A8K643_9HYPH</name>
<evidence type="ECO:0000313" key="2">
    <source>
        <dbReference type="Proteomes" id="UP000031643"/>
    </source>
</evidence>
<dbReference type="AlphaFoldDB" id="A0A0A8K643"/>
<dbReference type="KEGG" id="mcg:GL4_2027"/>
<protein>
    <submittedName>
        <fullName evidence="1">Uncharacterized protein</fullName>
    </submittedName>
</protein>
<dbReference type="Proteomes" id="UP000031643">
    <property type="component" value="Chromosome"/>
</dbReference>
<reference evidence="1 2" key="1">
    <citation type="submission" date="2014-09" db="EMBL/GenBank/DDBJ databases">
        <title>Genome sequencing of Methyloceanibacter caenitepidi Gela4.</title>
        <authorList>
            <person name="Takeuchi M."/>
            <person name="Susumu S."/>
            <person name="Kamagata Y."/>
            <person name="Oshima K."/>
            <person name="Hattori M."/>
            <person name="Iwasaki W."/>
        </authorList>
    </citation>
    <scope>NUCLEOTIDE SEQUENCE [LARGE SCALE GENOMIC DNA]</scope>
    <source>
        <strain evidence="1 2">Gela4</strain>
    </source>
</reference>
<evidence type="ECO:0000313" key="1">
    <source>
        <dbReference type="EMBL" id="BAQ17474.1"/>
    </source>
</evidence>